<feature type="region of interest" description="Disordered" evidence="1">
    <location>
        <begin position="179"/>
        <end position="227"/>
    </location>
</feature>
<feature type="domain" description="Reelin" evidence="5">
    <location>
        <begin position="14"/>
        <end position="180"/>
    </location>
</feature>
<protein>
    <submittedName>
        <fullName evidence="6">Uncharacterized protein</fullName>
    </submittedName>
</protein>
<dbReference type="InterPro" id="IPR042307">
    <property type="entry name" value="Reeler_sf"/>
</dbReference>
<dbReference type="PROSITE" id="PS50024">
    <property type="entry name" value="SEA"/>
    <property type="match status" value="1"/>
</dbReference>
<dbReference type="SUPFAM" id="SSF82671">
    <property type="entry name" value="SEA domain"/>
    <property type="match status" value="1"/>
</dbReference>
<dbReference type="Pfam" id="PF01390">
    <property type="entry name" value="SEA"/>
    <property type="match status" value="1"/>
</dbReference>
<dbReference type="CDD" id="cd08544">
    <property type="entry name" value="Reeler"/>
    <property type="match status" value="1"/>
</dbReference>
<feature type="compositionally biased region" description="Low complexity" evidence="1">
    <location>
        <begin position="650"/>
        <end position="664"/>
    </location>
</feature>
<dbReference type="InterPro" id="IPR002861">
    <property type="entry name" value="Reeler_dom"/>
</dbReference>
<feature type="compositionally biased region" description="Polar residues" evidence="1">
    <location>
        <begin position="403"/>
        <end position="419"/>
    </location>
</feature>
<dbReference type="RefSeq" id="XP_038058460.1">
    <property type="nucleotide sequence ID" value="XM_038202532.1"/>
</dbReference>
<evidence type="ECO:0000259" key="4">
    <source>
        <dbReference type="PROSITE" id="PS50024"/>
    </source>
</evidence>
<sequence length="1151" mass="123494">MAIWCLLIPLLAMIGVGLGNSTGAPETACVDMTPRHKDVVAMDTESPYRLEIDDSTVSPGGVITVTITGGRAQFRGFLLQARWVNDDQNPAAVGLFTPSDRRMQTLACNGQENSALTHTNRGQKTTLEAVWRAPRNVQGPMRFIATVVKSLEEYWTEITSDIVTIAPTRPDFTTEVYQSTVRSTTSSRETTAESTTDYSPTTTGELYQETESTSTQVDGSQTSSLGVSTVTNSSVLNTTPLGEETASPNMITTLVNVRPTHNTGTSTPFERLETTSTQPVQVTHSTTPLTATLATMLGTVDTPLTTVVESTSTVDSEVSSTVTQAVDVTGESTMHNGTAASNETRVVTELSTTSQSDFHTTQPLMENTTTIPAFSDFETSTLTLETPTPSQYENTTVLTVNTSSMETPTLEPSNESSTLEIPKSPDLSTEMTSSVTPTDNSSLVDSTSTSVGPSTTLLDATSSQLLPHTSTTASTSTEPLDDSPTTSYDASTSQPNTSTTLSDAATELQPDTSTTPLQSTESLVDMSTTSSTSESDTSTTLSTAVPTPSSNTSSASTPSTQSTTAPVEMFTTLPVRNDSSTAHVNISHSPDSDFVTNATESTVMTSLAETLSVENSTVQITTQNTTEEITVPPLVPQTTMENIGETELISTSAAPSSRSTSVSAMITSGSTSRPLSTKTTSGSTTESTSTGASLTTSASTTEFRATTSGSTTEFTTESISTTQTTLLQSTEASTTPMAATSTAQQQLNPEVSTAYVISEEANEIRMRVRIEGIPFTEDLNDPASESFRSIARQVEQEISDLYTREGVTMVDSVKVLKITRGSIVPEVQILASTDLDESTKSAWLSVMYNEVQNSGSLGNFTVSDMSAVTTDGTFVEVDPCFLLPCPVSMVCYVYQTNCFSNCYLNDNYCLNDGVCEEPSGEKQLASCRCDTRHEGDRCEVRKDPVSPPPTGEDNSNLIIAAVWGSIGSVCFVLIIIFSTWLVRYRRRKQRWRHTAKLMGNIETGSQNRAQMDSYARRLTSIRAGVLIDLANISISGSEAESTEGGRQRSRTTSLSDAESTDHQPRFIDGGVHIGGMPDILQGASTTDYEMDFMNRPLSQKRKSVSFNDVTEMIDFVATENFTLGNPEGGDGNFQVRWDFQVDRSDSRESNS</sequence>
<evidence type="ECO:0000256" key="1">
    <source>
        <dbReference type="SAM" id="MobiDB-lite"/>
    </source>
</evidence>
<dbReference type="InterPro" id="IPR036364">
    <property type="entry name" value="SEA_dom_sf"/>
</dbReference>
<dbReference type="GeneID" id="119729789"/>
<evidence type="ECO:0000259" key="5">
    <source>
        <dbReference type="PROSITE" id="PS51019"/>
    </source>
</evidence>
<dbReference type="InterPro" id="IPR000742">
    <property type="entry name" value="EGF"/>
</dbReference>
<keyword evidence="2" id="KW-1133">Transmembrane helix</keyword>
<accession>A0A914A452</accession>
<dbReference type="Gene3D" id="2.60.40.4060">
    <property type="entry name" value="Reeler domain"/>
    <property type="match status" value="1"/>
</dbReference>
<keyword evidence="2" id="KW-0472">Membrane</keyword>
<feature type="region of interest" description="Disordered" evidence="1">
    <location>
        <begin position="403"/>
        <end position="565"/>
    </location>
</feature>
<feature type="signal peptide" evidence="3">
    <location>
        <begin position="1"/>
        <end position="19"/>
    </location>
</feature>
<dbReference type="EnsemblMetazoa" id="XM_038202532.1">
    <property type="protein sequence ID" value="XP_038058460.1"/>
    <property type="gene ID" value="LOC119729789"/>
</dbReference>
<keyword evidence="2" id="KW-0812">Transmembrane</keyword>
<feature type="compositionally biased region" description="Low complexity" evidence="1">
    <location>
        <begin position="675"/>
        <end position="724"/>
    </location>
</feature>
<feature type="region of interest" description="Disordered" evidence="1">
    <location>
        <begin position="649"/>
        <end position="724"/>
    </location>
</feature>
<feature type="compositionally biased region" description="Polar residues" evidence="1">
    <location>
        <begin position="197"/>
        <end position="221"/>
    </location>
</feature>
<dbReference type="OMA" id="FQVRWDF"/>
<feature type="domain" description="SEA" evidence="4">
    <location>
        <begin position="760"/>
        <end position="874"/>
    </location>
</feature>
<feature type="compositionally biased region" description="Low complexity" evidence="1">
    <location>
        <begin position="179"/>
        <end position="196"/>
    </location>
</feature>
<keyword evidence="3" id="KW-0732">Signal</keyword>
<feature type="compositionally biased region" description="Polar residues" evidence="1">
    <location>
        <begin position="426"/>
        <end position="526"/>
    </location>
</feature>
<feature type="compositionally biased region" description="Low complexity" evidence="1">
    <location>
        <begin position="527"/>
        <end position="565"/>
    </location>
</feature>
<feature type="chain" id="PRO_5036881267" evidence="3">
    <location>
        <begin position="20"/>
        <end position="1151"/>
    </location>
</feature>
<evidence type="ECO:0000313" key="6">
    <source>
        <dbReference type="EnsemblMetazoa" id="XP_038058460.1"/>
    </source>
</evidence>
<reference evidence="6" key="1">
    <citation type="submission" date="2022-11" db="UniProtKB">
        <authorList>
            <consortium name="EnsemblMetazoa"/>
        </authorList>
    </citation>
    <scope>IDENTIFICATION</scope>
</reference>
<proteinExistence type="predicted"/>
<keyword evidence="7" id="KW-1185">Reference proteome</keyword>
<dbReference type="InterPro" id="IPR000082">
    <property type="entry name" value="SEA_dom"/>
</dbReference>
<name>A0A914A452_PATMI</name>
<evidence type="ECO:0000256" key="3">
    <source>
        <dbReference type="SAM" id="SignalP"/>
    </source>
</evidence>
<dbReference type="OrthoDB" id="2419613at2759"/>
<feature type="region of interest" description="Disordered" evidence="1">
    <location>
        <begin position="1037"/>
        <end position="1068"/>
    </location>
</feature>
<dbReference type="PROSITE" id="PS00022">
    <property type="entry name" value="EGF_1"/>
    <property type="match status" value="1"/>
</dbReference>
<evidence type="ECO:0000256" key="2">
    <source>
        <dbReference type="SAM" id="Phobius"/>
    </source>
</evidence>
<evidence type="ECO:0000313" key="7">
    <source>
        <dbReference type="Proteomes" id="UP000887568"/>
    </source>
</evidence>
<feature type="transmembrane region" description="Helical" evidence="2">
    <location>
        <begin position="957"/>
        <end position="982"/>
    </location>
</feature>
<dbReference type="AlphaFoldDB" id="A0A914A452"/>
<organism evidence="6 7">
    <name type="scientific">Patiria miniata</name>
    <name type="common">Bat star</name>
    <name type="synonym">Asterina miniata</name>
    <dbReference type="NCBI Taxonomy" id="46514"/>
    <lineage>
        <taxon>Eukaryota</taxon>
        <taxon>Metazoa</taxon>
        <taxon>Echinodermata</taxon>
        <taxon>Eleutherozoa</taxon>
        <taxon>Asterozoa</taxon>
        <taxon>Asteroidea</taxon>
        <taxon>Valvatacea</taxon>
        <taxon>Valvatida</taxon>
        <taxon>Asterinidae</taxon>
        <taxon>Patiria</taxon>
    </lineage>
</organism>
<feature type="compositionally biased region" description="Polar residues" evidence="1">
    <location>
        <begin position="665"/>
        <end position="674"/>
    </location>
</feature>
<dbReference type="Pfam" id="PF02014">
    <property type="entry name" value="Reeler"/>
    <property type="match status" value="1"/>
</dbReference>
<dbReference type="Proteomes" id="UP000887568">
    <property type="component" value="Unplaced"/>
</dbReference>
<dbReference type="PROSITE" id="PS51019">
    <property type="entry name" value="REELIN"/>
    <property type="match status" value="1"/>
</dbReference>